<protein>
    <recommendedName>
        <fullName evidence="9">Membrane fusion protein (MFP) family protein</fullName>
    </recommendedName>
</protein>
<evidence type="ECO:0000256" key="3">
    <source>
        <dbReference type="ARBA" id="ARBA00022448"/>
    </source>
</evidence>
<feature type="domain" description="AprE-like beta-barrel" evidence="12">
    <location>
        <begin position="333"/>
        <end position="423"/>
    </location>
</feature>
<comment type="subcellular location">
    <subcellularLocation>
        <location evidence="1 9">Cell inner membrane</location>
        <topology evidence="1 9">Single-pass membrane protein</topology>
    </subcellularLocation>
</comment>
<proteinExistence type="inferred from homology"/>
<evidence type="ECO:0000313" key="13">
    <source>
        <dbReference type="EMBL" id="SLN27623.1"/>
    </source>
</evidence>
<keyword evidence="8 9" id="KW-0472">Membrane</keyword>
<dbReference type="RefSeq" id="WP_085847944.1">
    <property type="nucleotide sequence ID" value="NZ_FNZV01000002.1"/>
</dbReference>
<dbReference type="Gene3D" id="2.40.50.100">
    <property type="match status" value="1"/>
</dbReference>
<dbReference type="Gene3D" id="2.40.30.170">
    <property type="match status" value="1"/>
</dbReference>
<name>A0A1Y5RYU7_9RHOB</name>
<keyword evidence="5 9" id="KW-0997">Cell inner membrane</keyword>
<evidence type="ECO:0000256" key="7">
    <source>
        <dbReference type="ARBA" id="ARBA00022989"/>
    </source>
</evidence>
<reference evidence="13 14" key="1">
    <citation type="submission" date="2017-03" db="EMBL/GenBank/DDBJ databases">
        <authorList>
            <person name="Afonso C.L."/>
            <person name="Miller P.J."/>
            <person name="Scott M.A."/>
            <person name="Spackman E."/>
            <person name="Goraichik I."/>
            <person name="Dimitrov K.M."/>
            <person name="Suarez D.L."/>
            <person name="Swayne D.E."/>
        </authorList>
    </citation>
    <scope>NUCLEOTIDE SEQUENCE [LARGE SCALE GENOMIC DNA]</scope>
    <source>
        <strain evidence="13 14">CECT 7971</strain>
    </source>
</reference>
<feature type="transmembrane region" description="Helical" evidence="9">
    <location>
        <begin position="26"/>
        <end position="45"/>
    </location>
</feature>
<gene>
    <name evidence="13" type="primary">prsE_1</name>
    <name evidence="13" type="ORF">PAM7971_01072</name>
</gene>
<keyword evidence="7 9" id="KW-1133">Transmembrane helix</keyword>
<keyword evidence="10" id="KW-0175">Coiled coil</keyword>
<dbReference type="NCBIfam" id="TIGR01843">
    <property type="entry name" value="type_I_hlyD"/>
    <property type="match status" value="1"/>
</dbReference>
<accession>A0A1Y5RYU7</accession>
<dbReference type="InterPro" id="IPR058781">
    <property type="entry name" value="HH_AprE-like"/>
</dbReference>
<feature type="coiled-coil region" evidence="10">
    <location>
        <begin position="221"/>
        <end position="284"/>
    </location>
</feature>
<dbReference type="InterPro" id="IPR050739">
    <property type="entry name" value="MFP"/>
</dbReference>
<dbReference type="PANTHER" id="PTHR30386:SF17">
    <property type="entry name" value="ALKALINE PROTEASE SECRETION PROTEIN APRE"/>
    <property type="match status" value="1"/>
</dbReference>
<dbReference type="GO" id="GO:0005886">
    <property type="term" value="C:plasma membrane"/>
    <property type="evidence" value="ECO:0007669"/>
    <property type="project" value="UniProtKB-SubCell"/>
</dbReference>
<dbReference type="Pfam" id="PF25994">
    <property type="entry name" value="HH_AprE"/>
    <property type="match status" value="1"/>
</dbReference>
<dbReference type="InterPro" id="IPR058982">
    <property type="entry name" value="Beta-barrel_AprE"/>
</dbReference>
<dbReference type="EMBL" id="FWFW01000002">
    <property type="protein sequence ID" value="SLN27623.1"/>
    <property type="molecule type" value="Genomic_DNA"/>
</dbReference>
<evidence type="ECO:0000256" key="8">
    <source>
        <dbReference type="ARBA" id="ARBA00023136"/>
    </source>
</evidence>
<dbReference type="PANTHER" id="PTHR30386">
    <property type="entry name" value="MEMBRANE FUSION SUBUNIT OF EMRAB-TOLC MULTIDRUG EFFLUX PUMP"/>
    <property type="match status" value="1"/>
</dbReference>
<organism evidence="13 14">
    <name type="scientific">Pacificibacter marinus</name>
    <dbReference type="NCBI Taxonomy" id="658057"/>
    <lineage>
        <taxon>Bacteria</taxon>
        <taxon>Pseudomonadati</taxon>
        <taxon>Pseudomonadota</taxon>
        <taxon>Alphaproteobacteria</taxon>
        <taxon>Rhodobacterales</taxon>
        <taxon>Roseobacteraceae</taxon>
        <taxon>Pacificibacter</taxon>
    </lineage>
</organism>
<feature type="domain" description="AprE-like long alpha-helical hairpin" evidence="11">
    <location>
        <begin position="101"/>
        <end position="289"/>
    </location>
</feature>
<dbReference type="STRING" id="658057.SAMN04488032_10217"/>
<sequence>MTMLPATIDASEPWDHEVPRSIRVQVITGLTILIVAIGGFGYWAFTAPLAAAVVAPGSFVATGRNKMVQHLEGGIISEINIAEGDEVMKGSPMLRLDETTAQSNQRALFLRRLRLEAIEARLLAEYEAQTKVRFPRLLLDARIDPEVATLMDSQLLSFEVARSRLENDLALITQNIAVLDARAKGYGAQKHSYERQIALLDEERQRKILLLDRGLIIGSELNAVERAVADAEGELGQIEAEIEESLEMKARYEAQKSQTIDTYRQAALDELQSVQIELDTVRERERDAQSILKRIVIEAPVSGTVVSLNYSGPGSVVEAGAIIAEILPTDVPLIIEAMIARTDIDSVKSGQSASVRLTALNQRTTPILEGKVFYISADAILDENGQVAREVYVVRISLPVSELERVSGFIPVPGMPAQVMIQTAERSFAQYLIKPVLDSMQRAFKES</sequence>
<dbReference type="InterPro" id="IPR010129">
    <property type="entry name" value="T1SS_HlyD"/>
</dbReference>
<dbReference type="Pfam" id="PF26002">
    <property type="entry name" value="Beta-barrel_AprE"/>
    <property type="match status" value="1"/>
</dbReference>
<evidence type="ECO:0000256" key="2">
    <source>
        <dbReference type="ARBA" id="ARBA00009477"/>
    </source>
</evidence>
<evidence type="ECO:0000256" key="10">
    <source>
        <dbReference type="SAM" id="Coils"/>
    </source>
</evidence>
<dbReference type="Proteomes" id="UP000193307">
    <property type="component" value="Unassembled WGS sequence"/>
</dbReference>
<keyword evidence="6 9" id="KW-0812">Transmembrane</keyword>
<evidence type="ECO:0000256" key="9">
    <source>
        <dbReference type="RuleBase" id="RU365093"/>
    </source>
</evidence>
<evidence type="ECO:0000259" key="12">
    <source>
        <dbReference type="Pfam" id="PF26002"/>
    </source>
</evidence>
<dbReference type="PRINTS" id="PR01490">
    <property type="entry name" value="RTXTOXIND"/>
</dbReference>
<evidence type="ECO:0000256" key="6">
    <source>
        <dbReference type="ARBA" id="ARBA00022692"/>
    </source>
</evidence>
<evidence type="ECO:0000256" key="1">
    <source>
        <dbReference type="ARBA" id="ARBA00004377"/>
    </source>
</evidence>
<keyword evidence="3 9" id="KW-0813">Transport</keyword>
<evidence type="ECO:0000256" key="5">
    <source>
        <dbReference type="ARBA" id="ARBA00022519"/>
    </source>
</evidence>
<dbReference type="AlphaFoldDB" id="A0A1Y5RYU7"/>
<dbReference type="GO" id="GO:0015031">
    <property type="term" value="P:protein transport"/>
    <property type="evidence" value="ECO:0007669"/>
    <property type="project" value="InterPro"/>
</dbReference>
<evidence type="ECO:0000313" key="14">
    <source>
        <dbReference type="Proteomes" id="UP000193307"/>
    </source>
</evidence>
<comment type="similarity">
    <text evidence="2 9">Belongs to the membrane fusion protein (MFP) (TC 8.A.1) family.</text>
</comment>
<keyword evidence="14" id="KW-1185">Reference proteome</keyword>
<evidence type="ECO:0000259" key="11">
    <source>
        <dbReference type="Pfam" id="PF25994"/>
    </source>
</evidence>
<evidence type="ECO:0000256" key="4">
    <source>
        <dbReference type="ARBA" id="ARBA00022475"/>
    </source>
</evidence>
<keyword evidence="4 9" id="KW-1003">Cell membrane</keyword>